<feature type="region of interest" description="Disordered" evidence="1">
    <location>
        <begin position="265"/>
        <end position="346"/>
    </location>
</feature>
<dbReference type="EMBL" id="KV722341">
    <property type="protein sequence ID" value="OCH94759.1"/>
    <property type="molecule type" value="Genomic_DNA"/>
</dbReference>
<gene>
    <name evidence="2" type="ORF">OBBRIDRAFT_884541</name>
</gene>
<name>A0A8E2DRX3_9APHY</name>
<feature type="region of interest" description="Disordered" evidence="1">
    <location>
        <begin position="1"/>
        <end position="153"/>
    </location>
</feature>
<accession>A0A8E2DRX3</accession>
<protein>
    <submittedName>
        <fullName evidence="2">Uncharacterized protein</fullName>
    </submittedName>
</protein>
<feature type="compositionally biased region" description="Low complexity" evidence="1">
    <location>
        <begin position="101"/>
        <end position="114"/>
    </location>
</feature>
<organism evidence="2 3">
    <name type="scientific">Obba rivulosa</name>
    <dbReference type="NCBI Taxonomy" id="1052685"/>
    <lineage>
        <taxon>Eukaryota</taxon>
        <taxon>Fungi</taxon>
        <taxon>Dikarya</taxon>
        <taxon>Basidiomycota</taxon>
        <taxon>Agaricomycotina</taxon>
        <taxon>Agaricomycetes</taxon>
        <taxon>Polyporales</taxon>
        <taxon>Gelatoporiaceae</taxon>
        <taxon>Obba</taxon>
    </lineage>
</organism>
<dbReference type="AlphaFoldDB" id="A0A8E2DRX3"/>
<feature type="compositionally biased region" description="Polar residues" evidence="1">
    <location>
        <begin position="265"/>
        <end position="276"/>
    </location>
</feature>
<dbReference type="OrthoDB" id="2537650at2759"/>
<feature type="compositionally biased region" description="Acidic residues" evidence="1">
    <location>
        <begin position="203"/>
        <end position="212"/>
    </location>
</feature>
<feature type="compositionally biased region" description="Low complexity" evidence="1">
    <location>
        <begin position="292"/>
        <end position="303"/>
    </location>
</feature>
<evidence type="ECO:0000313" key="2">
    <source>
        <dbReference type="EMBL" id="OCH94759.1"/>
    </source>
</evidence>
<feature type="compositionally biased region" description="Polar residues" evidence="1">
    <location>
        <begin position="1"/>
        <end position="10"/>
    </location>
</feature>
<sequence length="346" mass="36903">MLGSWLSSKSTSDRKPAPPPPTQSLDTPLRASLKDAEPQTAARPSAERVVTAALSTPHDAVLAELHRDHGAHPAPTPVHGAPASLLTLAADSGTTDRSNTASPSAAPRSVASSPDHSRDTLHDPFTGAVLGALPPTSGKDRAREPGSAQLEQSKDELWAHLARIRELQSEIAGMHVQMEGPNEARASRRAATDMSRVHTDTISGDEWDNTDDADQHRKDAQDAEFTKLAKMFEGRRAAIDGIMNKLDDLSKSLTTFHALPNPTMDFTSSRSATRDSSGLPPIQSRFSTMDMPASPTATSATSPITTGRTPNILVSQPDGSDPVLFDSPVDIQNRFPAKSVTPTQRP</sequence>
<evidence type="ECO:0000313" key="3">
    <source>
        <dbReference type="Proteomes" id="UP000250043"/>
    </source>
</evidence>
<evidence type="ECO:0000256" key="1">
    <source>
        <dbReference type="SAM" id="MobiDB-lite"/>
    </source>
</evidence>
<proteinExistence type="predicted"/>
<feature type="compositionally biased region" description="Polar residues" evidence="1">
    <location>
        <begin position="304"/>
        <end position="318"/>
    </location>
</feature>
<dbReference type="Proteomes" id="UP000250043">
    <property type="component" value="Unassembled WGS sequence"/>
</dbReference>
<keyword evidence="3" id="KW-1185">Reference proteome</keyword>
<reference evidence="2 3" key="1">
    <citation type="submission" date="2016-07" db="EMBL/GenBank/DDBJ databases">
        <title>Draft genome of the white-rot fungus Obba rivulosa 3A-2.</title>
        <authorList>
            <consortium name="DOE Joint Genome Institute"/>
            <person name="Miettinen O."/>
            <person name="Riley R."/>
            <person name="Acob R."/>
            <person name="Barry K."/>
            <person name="Cullen D."/>
            <person name="De Vries R."/>
            <person name="Hainaut M."/>
            <person name="Hatakka A."/>
            <person name="Henrissat B."/>
            <person name="Hilden K."/>
            <person name="Kuo R."/>
            <person name="Labutti K."/>
            <person name="Lipzen A."/>
            <person name="Makela M.R."/>
            <person name="Sandor L."/>
            <person name="Spatafora J.W."/>
            <person name="Grigoriev I.V."/>
            <person name="Hibbett D.S."/>
        </authorList>
    </citation>
    <scope>NUCLEOTIDE SEQUENCE [LARGE SCALE GENOMIC DNA]</scope>
    <source>
        <strain evidence="2 3">3A-2</strain>
    </source>
</reference>
<feature type="region of interest" description="Disordered" evidence="1">
    <location>
        <begin position="194"/>
        <end position="215"/>
    </location>
</feature>